<feature type="transmembrane region" description="Helical" evidence="5">
    <location>
        <begin position="216"/>
        <end position="237"/>
    </location>
</feature>
<accession>A0A547PM50</accession>
<gene>
    <name evidence="7" type="ORF">FEV53_17495</name>
</gene>
<dbReference type="PROSITE" id="PS50850">
    <property type="entry name" value="MFS"/>
    <property type="match status" value="1"/>
</dbReference>
<dbReference type="EMBL" id="VFSV01000053">
    <property type="protein sequence ID" value="TRD15186.1"/>
    <property type="molecule type" value="Genomic_DNA"/>
</dbReference>
<feature type="transmembrane region" description="Helical" evidence="5">
    <location>
        <begin position="147"/>
        <end position="168"/>
    </location>
</feature>
<dbReference type="CDD" id="cd17393">
    <property type="entry name" value="MFS_MosC_like"/>
    <property type="match status" value="1"/>
</dbReference>
<name>A0A547PM50_9RHOB</name>
<sequence length="392" mass="41316">MGHFPVTQFTRHLPLQPTTFAIGFLFFVNGIVFAAWATNIPFIQERYDLSEAQIGTVLLVIAAGAVVFMSMTSLFVRQFGSRLVSMVATQLFAAALAVAFYVESLTGLFLSVILLGAANGSMDVAMNQQAALYEAKQRRPIMSRLHGCFSIGALIGALTTYFAASVGVEPFQQAAAISLIVLGIGALLYSSLLADPTSVQNPKNGFSIELAKHRKLVLLGSLSCLAMMSEGAIADWSTLFLIEYSGLEAGTAALGFGTYALLMIVGRFSGDNLTSKIGYRVLGRLSGVLTCIGILLLLFGGTIPLQFFGFALLGFGIANLVPVVFSNAARLKSINPGAGIAFVSVAGYSGFLIGPAVIGWLAEHVGLDKSLLVVLAAGLVFVLSSRILPAKP</sequence>
<dbReference type="InterPro" id="IPR051788">
    <property type="entry name" value="MFS_Transporter"/>
</dbReference>
<organism evidence="7 8">
    <name type="scientific">Palleronia caenipelagi</name>
    <dbReference type="NCBI Taxonomy" id="2489174"/>
    <lineage>
        <taxon>Bacteria</taxon>
        <taxon>Pseudomonadati</taxon>
        <taxon>Pseudomonadota</taxon>
        <taxon>Alphaproteobacteria</taxon>
        <taxon>Rhodobacterales</taxon>
        <taxon>Roseobacteraceae</taxon>
        <taxon>Palleronia</taxon>
    </lineage>
</organism>
<keyword evidence="4 5" id="KW-0472">Membrane</keyword>
<dbReference type="AlphaFoldDB" id="A0A547PM50"/>
<keyword evidence="2 5" id="KW-0812">Transmembrane</keyword>
<evidence type="ECO:0000256" key="4">
    <source>
        <dbReference type="ARBA" id="ARBA00023136"/>
    </source>
</evidence>
<feature type="transmembrane region" description="Helical" evidence="5">
    <location>
        <begin position="20"/>
        <end position="42"/>
    </location>
</feature>
<feature type="transmembrane region" description="Helical" evidence="5">
    <location>
        <begin position="83"/>
        <end position="102"/>
    </location>
</feature>
<dbReference type="Gene3D" id="1.20.1250.20">
    <property type="entry name" value="MFS general substrate transporter like domains"/>
    <property type="match status" value="2"/>
</dbReference>
<feature type="transmembrane region" description="Helical" evidence="5">
    <location>
        <begin position="337"/>
        <end position="358"/>
    </location>
</feature>
<comment type="subcellular location">
    <subcellularLocation>
        <location evidence="1">Membrane</location>
        <topology evidence="1">Multi-pass membrane protein</topology>
    </subcellularLocation>
</comment>
<dbReference type="SUPFAM" id="SSF103473">
    <property type="entry name" value="MFS general substrate transporter"/>
    <property type="match status" value="1"/>
</dbReference>
<evidence type="ECO:0000256" key="3">
    <source>
        <dbReference type="ARBA" id="ARBA00022989"/>
    </source>
</evidence>
<feature type="transmembrane region" description="Helical" evidence="5">
    <location>
        <begin position="174"/>
        <end position="195"/>
    </location>
</feature>
<dbReference type="PANTHER" id="PTHR23514">
    <property type="entry name" value="BYPASS OF STOP CODON PROTEIN 6"/>
    <property type="match status" value="1"/>
</dbReference>
<dbReference type="InterPro" id="IPR020846">
    <property type="entry name" value="MFS_dom"/>
</dbReference>
<comment type="caution">
    <text evidence="7">The sequence shown here is derived from an EMBL/GenBank/DDBJ whole genome shotgun (WGS) entry which is preliminary data.</text>
</comment>
<feature type="transmembrane region" description="Helical" evidence="5">
    <location>
        <begin position="249"/>
        <end position="269"/>
    </location>
</feature>
<evidence type="ECO:0000313" key="8">
    <source>
        <dbReference type="Proteomes" id="UP000318590"/>
    </source>
</evidence>
<feature type="transmembrane region" description="Helical" evidence="5">
    <location>
        <begin position="305"/>
        <end position="325"/>
    </location>
</feature>
<keyword evidence="3 5" id="KW-1133">Transmembrane helix</keyword>
<evidence type="ECO:0000256" key="1">
    <source>
        <dbReference type="ARBA" id="ARBA00004141"/>
    </source>
</evidence>
<evidence type="ECO:0000259" key="6">
    <source>
        <dbReference type="PROSITE" id="PS50850"/>
    </source>
</evidence>
<feature type="transmembrane region" description="Helical" evidence="5">
    <location>
        <begin position="54"/>
        <end position="76"/>
    </location>
</feature>
<reference evidence="7 8" key="1">
    <citation type="submission" date="2019-06" db="EMBL/GenBank/DDBJ databases">
        <title>Paenimaribius caenipelagi gen. nov., sp. nov., isolated from a tidal flat.</title>
        <authorList>
            <person name="Yoon J.-H."/>
        </authorList>
    </citation>
    <scope>NUCLEOTIDE SEQUENCE [LARGE SCALE GENOMIC DNA]</scope>
    <source>
        <strain evidence="7 8">JBTF-M29</strain>
    </source>
</reference>
<dbReference type="InterPro" id="IPR036259">
    <property type="entry name" value="MFS_trans_sf"/>
</dbReference>
<dbReference type="InterPro" id="IPR011701">
    <property type="entry name" value="MFS"/>
</dbReference>
<proteinExistence type="predicted"/>
<evidence type="ECO:0000313" key="7">
    <source>
        <dbReference type="EMBL" id="TRD15186.1"/>
    </source>
</evidence>
<dbReference type="GO" id="GO:0016020">
    <property type="term" value="C:membrane"/>
    <property type="evidence" value="ECO:0007669"/>
    <property type="project" value="UniProtKB-SubCell"/>
</dbReference>
<dbReference type="OrthoDB" id="9810941at2"/>
<dbReference type="GO" id="GO:0022857">
    <property type="term" value="F:transmembrane transporter activity"/>
    <property type="evidence" value="ECO:0007669"/>
    <property type="project" value="InterPro"/>
</dbReference>
<protein>
    <submittedName>
        <fullName evidence="7">MFS transporter</fullName>
    </submittedName>
</protein>
<feature type="domain" description="Major facilitator superfamily (MFS) profile" evidence="6">
    <location>
        <begin position="18"/>
        <end position="392"/>
    </location>
</feature>
<evidence type="ECO:0000256" key="5">
    <source>
        <dbReference type="SAM" id="Phobius"/>
    </source>
</evidence>
<keyword evidence="8" id="KW-1185">Reference proteome</keyword>
<dbReference type="Proteomes" id="UP000318590">
    <property type="component" value="Unassembled WGS sequence"/>
</dbReference>
<feature type="transmembrane region" description="Helical" evidence="5">
    <location>
        <begin position="370"/>
        <end position="388"/>
    </location>
</feature>
<dbReference type="Pfam" id="PF07690">
    <property type="entry name" value="MFS_1"/>
    <property type="match status" value="1"/>
</dbReference>
<feature type="transmembrane region" description="Helical" evidence="5">
    <location>
        <begin position="281"/>
        <end position="299"/>
    </location>
</feature>
<dbReference type="PANTHER" id="PTHR23514:SF13">
    <property type="entry name" value="INNER MEMBRANE PROTEIN YBJJ"/>
    <property type="match status" value="1"/>
</dbReference>
<evidence type="ECO:0000256" key="2">
    <source>
        <dbReference type="ARBA" id="ARBA00022692"/>
    </source>
</evidence>